<dbReference type="PANTHER" id="PTHR13076">
    <property type="entry name" value="COILED-COIL AND C2 DOMAIN-CONTAINING PROTEIN 1-LIKE"/>
    <property type="match status" value="1"/>
</dbReference>
<dbReference type="Proteomes" id="UP001162060">
    <property type="component" value="Unassembled WGS sequence"/>
</dbReference>
<evidence type="ECO:0000313" key="3">
    <source>
        <dbReference type="EMBL" id="CAK7934067.1"/>
    </source>
</evidence>
<dbReference type="PANTHER" id="PTHR13076:SF9">
    <property type="entry name" value="COILED-COIL AND C2 DOMAIN-CONTAINING PROTEIN 1-LIKE"/>
    <property type="match status" value="1"/>
</dbReference>
<feature type="coiled-coil region" evidence="1">
    <location>
        <begin position="134"/>
        <end position="187"/>
    </location>
</feature>
<reference evidence="3" key="1">
    <citation type="submission" date="2024-01" db="EMBL/GenBank/DDBJ databases">
        <authorList>
            <person name="Webb A."/>
        </authorList>
    </citation>
    <scope>NUCLEOTIDE SEQUENCE</scope>
    <source>
        <strain evidence="3">Pm1</strain>
    </source>
</reference>
<evidence type="ECO:0000256" key="2">
    <source>
        <dbReference type="SAM" id="MobiDB-lite"/>
    </source>
</evidence>
<feature type="compositionally biased region" description="Basic and acidic residues" evidence="2">
    <location>
        <begin position="107"/>
        <end position="127"/>
    </location>
</feature>
<sequence length="941" mass="105028">MFWRRSRPKEAVVEETDDLAKLQKQFGIIPVSDADVEADLLALSFISGGSSLTDEERLLLASDNEDEDEEAKILRELEMDGDSLLDNEMDSQQVAQNELCSILEEAHETAKERSSRETVEMSEEKKRSQTSVLISCNDEELQSLKIEAVALKREGKIEQALAKFREAKQLQQKIAGEKEKASKMSHRTLQCEGLPPVENMLNDDVEVTDEDMRNPEFLAQLVEMGLKFDNGISTDEKSAQHVDARTKMTALETQINACKLQAVKLKREGRITDALACMRKIKHLEADRDELQPFQLRSIVPSAVRRQEVLDDIEPVEPTFSVNSSPAVRVNSDTTTLDEIQQGISNGSMDDAEVNSTHANHVTCTTEVPFSEAESTSGIDPLQTERHISQEVAVIRADVANSRCLRNAPSIDENYLIDAFDERRGSEAANHLTSVTSDNSLCSIPFVPAAKNVTFSTKDTRTETSSAHNDDLPAQLQKTKQTALLLKRKGDIQGALEAIRRAKHIQNLIEHKQRASIMTASTMTLPFNQIFAAGFQEIEQLLVDFGNKATSFAKRCLPANRKMAFEWLSKRKRYEAELKKLRLKRQNPLQAPPQYEIVSTSHEVKFELPFLADDQIRLSIKSVSGLSRVAGKSVFVKFCLNFPSGTSHGGQTGEFRISSSASFSAKICTSQKCFDFRLTRSRGTMRLFGIKKAVFEVWSPATLFRNSELVARAYQELSPLLTCCEIDTHIPFLGPNRRPCGGDIEIALQVRRPLKEKEVRLETVEDLFVGDYPEPVTLSIEHVSVPNLVSQPPPLANVSGPFVKDQEQTNALLQEGQLSPASMSVDDPHHLDLIVSYDVIIEELDKARAILPSLSGPDAVTLDDRCDSLALKKQLLEIEMQTGTLTFDAYLDCLRSRISADRILIAELLALKRRSDAARVFHRIKVMEKEMEGTEGVSSDA</sequence>
<protein>
    <submittedName>
        <fullName evidence="3">Uncharacterized protein</fullName>
    </submittedName>
</protein>
<gene>
    <name evidence="3" type="ORF">PM001_LOCUS19217</name>
</gene>
<evidence type="ECO:0000256" key="1">
    <source>
        <dbReference type="SAM" id="Coils"/>
    </source>
</evidence>
<name>A0AAV1UKB1_9STRA</name>
<feature type="region of interest" description="Disordered" evidence="2">
    <location>
        <begin position="107"/>
        <end position="131"/>
    </location>
</feature>
<proteinExistence type="predicted"/>
<evidence type="ECO:0000313" key="4">
    <source>
        <dbReference type="Proteomes" id="UP001162060"/>
    </source>
</evidence>
<organism evidence="3 4">
    <name type="scientific">Peronospora matthiolae</name>
    <dbReference type="NCBI Taxonomy" id="2874970"/>
    <lineage>
        <taxon>Eukaryota</taxon>
        <taxon>Sar</taxon>
        <taxon>Stramenopiles</taxon>
        <taxon>Oomycota</taxon>
        <taxon>Peronosporomycetes</taxon>
        <taxon>Peronosporales</taxon>
        <taxon>Peronosporaceae</taxon>
        <taxon>Peronospora</taxon>
    </lineage>
</organism>
<dbReference type="GO" id="GO:0001227">
    <property type="term" value="F:DNA-binding transcription repressor activity, RNA polymerase II-specific"/>
    <property type="evidence" value="ECO:0007669"/>
    <property type="project" value="InterPro"/>
</dbReference>
<dbReference type="EMBL" id="CAKLBY020000197">
    <property type="protein sequence ID" value="CAK7934067.1"/>
    <property type="molecule type" value="Genomic_DNA"/>
</dbReference>
<comment type="caution">
    <text evidence="3">The sequence shown here is derived from an EMBL/GenBank/DDBJ whole genome shotgun (WGS) entry which is preliminary data.</text>
</comment>
<keyword evidence="1" id="KW-0175">Coiled coil</keyword>
<accession>A0AAV1UKB1</accession>
<dbReference type="AlphaFoldDB" id="A0AAV1UKB1"/>
<dbReference type="InterPro" id="IPR039725">
    <property type="entry name" value="CC2D1A/B"/>
</dbReference>